<dbReference type="PANTHER" id="PTHR46082">
    <property type="entry name" value="ATP/GTP-BINDING PROTEIN-RELATED"/>
    <property type="match status" value="1"/>
</dbReference>
<dbReference type="OrthoDB" id="1577640at2759"/>
<reference evidence="2 3" key="1">
    <citation type="journal article" date="2013" name="PLoS Genet.">
        <title>Genomic mechanisms accounting for the adaptation to parasitism in nematode-trapping fungi.</title>
        <authorList>
            <person name="Meerupati T."/>
            <person name="Andersson K.M."/>
            <person name="Friman E."/>
            <person name="Kumar D."/>
            <person name="Tunlid A."/>
            <person name="Ahren D."/>
        </authorList>
    </citation>
    <scope>NUCLEOTIDE SEQUENCE [LARGE SCALE GENOMIC DNA]</scope>
    <source>
        <strain evidence="2 3">CBS 200.50</strain>
    </source>
</reference>
<dbReference type="SUPFAM" id="SSF53167">
    <property type="entry name" value="Purine and uridine phosphorylases"/>
    <property type="match status" value="1"/>
</dbReference>
<evidence type="ECO:0000313" key="2">
    <source>
        <dbReference type="EMBL" id="EPS44169.1"/>
    </source>
</evidence>
<name>S8AMR2_DACHA</name>
<sequence>MSKRRRESKDEAWERGDKAAPTRPVSLDDYTIGWICALPIEMAAAKSMLDFVHPDLPKHPEDRNAYILGAINSHNIVITCLASGRYGTNSAAVVCSQMRPSFPSLKYCLMVGVGGGAPSQTVDIRLGDVVVSKPTGNSPGVVQYDYGKTIAGGTFQQIGVLDKPPMELLTAMSKLQSKHLLEPNRILDFIAEACSKFNHRRAQFRNPGVEEDILFTAEYEHVNQYGSCQSCDVTMVVPRHNRVDRDPVIYYGLIASGNQVIKDAKVRDQIIRELDVYCFEMEAAGIMDNFPCLVIRGICDYSDSHKAKNWQGYAAATAAAYAKELISSISPC</sequence>
<dbReference type="GO" id="GO:0003824">
    <property type="term" value="F:catalytic activity"/>
    <property type="evidence" value="ECO:0007669"/>
    <property type="project" value="InterPro"/>
</dbReference>
<protein>
    <submittedName>
        <fullName evidence="2">Uncharacterized protein</fullName>
    </submittedName>
</protein>
<accession>S8AMR2</accession>
<dbReference type="Proteomes" id="UP000015100">
    <property type="component" value="Unassembled WGS sequence"/>
</dbReference>
<dbReference type="eggNOG" id="ENOG502SK2I">
    <property type="taxonomic scope" value="Eukaryota"/>
</dbReference>
<dbReference type="OMA" id="QKHANDH"/>
<feature type="compositionally biased region" description="Basic and acidic residues" evidence="1">
    <location>
        <begin position="7"/>
        <end position="20"/>
    </location>
</feature>
<gene>
    <name evidence="2" type="ORF">H072_1871</name>
</gene>
<dbReference type="PANTHER" id="PTHR46082:SF11">
    <property type="entry name" value="AAA+ ATPASE DOMAIN-CONTAINING PROTEIN-RELATED"/>
    <property type="match status" value="1"/>
</dbReference>
<keyword evidence="3" id="KW-1185">Reference proteome</keyword>
<dbReference type="GO" id="GO:0009116">
    <property type="term" value="P:nucleoside metabolic process"/>
    <property type="evidence" value="ECO:0007669"/>
    <property type="project" value="InterPro"/>
</dbReference>
<dbReference type="Gene3D" id="3.40.50.1580">
    <property type="entry name" value="Nucleoside phosphorylase domain"/>
    <property type="match status" value="1"/>
</dbReference>
<dbReference type="InterPro" id="IPR053137">
    <property type="entry name" value="NLR-like"/>
</dbReference>
<proteinExistence type="predicted"/>
<feature type="region of interest" description="Disordered" evidence="1">
    <location>
        <begin position="1"/>
        <end position="20"/>
    </location>
</feature>
<reference evidence="3" key="2">
    <citation type="submission" date="2013-04" db="EMBL/GenBank/DDBJ databases">
        <title>Genomic mechanisms accounting for the adaptation to parasitism in nematode-trapping fungi.</title>
        <authorList>
            <person name="Ahren D.G."/>
        </authorList>
    </citation>
    <scope>NUCLEOTIDE SEQUENCE [LARGE SCALE GENOMIC DNA]</scope>
    <source>
        <strain evidence="3">CBS 200.50</strain>
    </source>
</reference>
<dbReference type="EMBL" id="AQGS01000057">
    <property type="protein sequence ID" value="EPS44169.1"/>
    <property type="molecule type" value="Genomic_DNA"/>
</dbReference>
<dbReference type="HOGENOM" id="CLU_000288_34_22_1"/>
<evidence type="ECO:0000256" key="1">
    <source>
        <dbReference type="SAM" id="MobiDB-lite"/>
    </source>
</evidence>
<dbReference type="AlphaFoldDB" id="S8AMR2"/>
<dbReference type="InterPro" id="IPR035994">
    <property type="entry name" value="Nucleoside_phosphorylase_sf"/>
</dbReference>
<evidence type="ECO:0000313" key="3">
    <source>
        <dbReference type="Proteomes" id="UP000015100"/>
    </source>
</evidence>
<organism evidence="2 3">
    <name type="scientific">Dactylellina haptotyla (strain CBS 200.50)</name>
    <name type="common">Nematode-trapping fungus</name>
    <name type="synonym">Monacrosporium haptotylum</name>
    <dbReference type="NCBI Taxonomy" id="1284197"/>
    <lineage>
        <taxon>Eukaryota</taxon>
        <taxon>Fungi</taxon>
        <taxon>Dikarya</taxon>
        <taxon>Ascomycota</taxon>
        <taxon>Pezizomycotina</taxon>
        <taxon>Orbiliomycetes</taxon>
        <taxon>Orbiliales</taxon>
        <taxon>Orbiliaceae</taxon>
        <taxon>Dactylellina</taxon>
    </lineage>
</organism>
<comment type="caution">
    <text evidence="2">The sequence shown here is derived from an EMBL/GenBank/DDBJ whole genome shotgun (WGS) entry which is preliminary data.</text>
</comment>